<evidence type="ECO:0000256" key="1">
    <source>
        <dbReference type="SAM" id="MobiDB-lite"/>
    </source>
</evidence>
<comment type="caution">
    <text evidence="2">The sequence shown here is derived from an EMBL/GenBank/DDBJ whole genome shotgun (WGS) entry which is preliminary data.</text>
</comment>
<feature type="region of interest" description="Disordered" evidence="1">
    <location>
        <begin position="47"/>
        <end position="67"/>
    </location>
</feature>
<evidence type="ECO:0000313" key="2">
    <source>
        <dbReference type="EMBL" id="KAL0355450.1"/>
    </source>
</evidence>
<reference evidence="2" key="1">
    <citation type="submission" date="2020-06" db="EMBL/GenBank/DDBJ databases">
        <authorList>
            <person name="Li T."/>
            <person name="Hu X."/>
            <person name="Zhang T."/>
            <person name="Song X."/>
            <person name="Zhang H."/>
            <person name="Dai N."/>
            <person name="Sheng W."/>
            <person name="Hou X."/>
            <person name="Wei L."/>
        </authorList>
    </citation>
    <scope>NUCLEOTIDE SEQUENCE</scope>
    <source>
        <strain evidence="2">G02</strain>
        <tissue evidence="2">Leaf</tissue>
    </source>
</reference>
<dbReference type="EMBL" id="JACGWJ010000017">
    <property type="protein sequence ID" value="KAL0355450.1"/>
    <property type="molecule type" value="Genomic_DNA"/>
</dbReference>
<dbReference type="AlphaFoldDB" id="A0AAW2PJQ5"/>
<sequence length="67" mass="6891">MAKILVCIIGAVYGNTSTLAREMVNSENGGDNRSYEGNSSLFAVVGPIVPPADPTRGAENAPTPDPS</sequence>
<reference evidence="2" key="2">
    <citation type="journal article" date="2024" name="Plant">
        <title>Genomic evolution and insights into agronomic trait innovations of Sesamum species.</title>
        <authorList>
            <person name="Miao H."/>
            <person name="Wang L."/>
            <person name="Qu L."/>
            <person name="Liu H."/>
            <person name="Sun Y."/>
            <person name="Le M."/>
            <person name="Wang Q."/>
            <person name="Wei S."/>
            <person name="Zheng Y."/>
            <person name="Lin W."/>
            <person name="Duan Y."/>
            <person name="Cao H."/>
            <person name="Xiong S."/>
            <person name="Wang X."/>
            <person name="Wei L."/>
            <person name="Li C."/>
            <person name="Ma Q."/>
            <person name="Ju M."/>
            <person name="Zhao R."/>
            <person name="Li G."/>
            <person name="Mu C."/>
            <person name="Tian Q."/>
            <person name="Mei H."/>
            <person name="Zhang T."/>
            <person name="Gao T."/>
            <person name="Zhang H."/>
        </authorList>
    </citation>
    <scope>NUCLEOTIDE SEQUENCE</scope>
    <source>
        <strain evidence="2">G02</strain>
    </source>
</reference>
<accession>A0AAW2PJQ5</accession>
<protein>
    <submittedName>
        <fullName evidence="2">Uncharacterized protein</fullName>
    </submittedName>
</protein>
<proteinExistence type="predicted"/>
<gene>
    <name evidence="2" type="ORF">Sradi_3991900</name>
</gene>
<organism evidence="2">
    <name type="scientific">Sesamum radiatum</name>
    <name type="common">Black benniseed</name>
    <dbReference type="NCBI Taxonomy" id="300843"/>
    <lineage>
        <taxon>Eukaryota</taxon>
        <taxon>Viridiplantae</taxon>
        <taxon>Streptophyta</taxon>
        <taxon>Embryophyta</taxon>
        <taxon>Tracheophyta</taxon>
        <taxon>Spermatophyta</taxon>
        <taxon>Magnoliopsida</taxon>
        <taxon>eudicotyledons</taxon>
        <taxon>Gunneridae</taxon>
        <taxon>Pentapetalae</taxon>
        <taxon>asterids</taxon>
        <taxon>lamiids</taxon>
        <taxon>Lamiales</taxon>
        <taxon>Pedaliaceae</taxon>
        <taxon>Sesamum</taxon>
    </lineage>
</organism>
<name>A0AAW2PJQ5_SESRA</name>